<reference evidence="18" key="1">
    <citation type="submission" date="2022-02" db="EMBL/GenBank/DDBJ databases">
        <authorList>
            <person name="Henning P.M."/>
            <person name="McCubbin A.G."/>
            <person name="Shore J.S."/>
        </authorList>
    </citation>
    <scope>NUCLEOTIDE SEQUENCE</scope>
    <source>
        <strain evidence="18">F60SS</strain>
        <tissue evidence="18">Leaves</tissue>
    </source>
</reference>
<keyword evidence="11 16" id="KW-1133">Transmembrane helix</keyword>
<keyword evidence="19" id="KW-1185">Reference proteome</keyword>
<evidence type="ECO:0000256" key="1">
    <source>
        <dbReference type="ARBA" id="ARBA00000900"/>
    </source>
</evidence>
<comment type="subcellular location">
    <subcellularLocation>
        <location evidence="2">Membrane</location>
        <topology evidence="2">Single-pass membrane protein</topology>
    </subcellularLocation>
</comment>
<dbReference type="SMART" id="SM00184">
    <property type="entry name" value="RING"/>
    <property type="match status" value="1"/>
</dbReference>
<evidence type="ECO:0000256" key="15">
    <source>
        <dbReference type="SAM" id="MobiDB-lite"/>
    </source>
</evidence>
<organism evidence="18 19">
    <name type="scientific">Turnera subulata</name>
    <dbReference type="NCBI Taxonomy" id="218843"/>
    <lineage>
        <taxon>Eukaryota</taxon>
        <taxon>Viridiplantae</taxon>
        <taxon>Streptophyta</taxon>
        <taxon>Embryophyta</taxon>
        <taxon>Tracheophyta</taxon>
        <taxon>Spermatophyta</taxon>
        <taxon>Magnoliopsida</taxon>
        <taxon>eudicotyledons</taxon>
        <taxon>Gunneridae</taxon>
        <taxon>Pentapetalae</taxon>
        <taxon>rosids</taxon>
        <taxon>fabids</taxon>
        <taxon>Malpighiales</taxon>
        <taxon>Passifloraceae</taxon>
        <taxon>Turnera</taxon>
    </lineage>
</organism>
<dbReference type="GO" id="GO:0061630">
    <property type="term" value="F:ubiquitin protein ligase activity"/>
    <property type="evidence" value="ECO:0007669"/>
    <property type="project" value="UniProtKB-EC"/>
</dbReference>
<dbReference type="EMBL" id="JAKUCV010003663">
    <property type="protein sequence ID" value="KAJ4838066.1"/>
    <property type="molecule type" value="Genomic_DNA"/>
</dbReference>
<feature type="domain" description="RING-type" evidence="17">
    <location>
        <begin position="107"/>
        <end position="149"/>
    </location>
</feature>
<dbReference type="InterPro" id="IPR013083">
    <property type="entry name" value="Znf_RING/FYVE/PHD"/>
</dbReference>
<comment type="similarity">
    <text evidence="13">Belongs to the RING-type zinc finger family. ATL subfamily.</text>
</comment>
<name>A0A9Q0JCX8_9ROSI</name>
<dbReference type="PROSITE" id="PS50089">
    <property type="entry name" value="ZF_RING_2"/>
    <property type="match status" value="1"/>
</dbReference>
<evidence type="ECO:0000256" key="16">
    <source>
        <dbReference type="SAM" id="Phobius"/>
    </source>
</evidence>
<dbReference type="InterPro" id="IPR044600">
    <property type="entry name" value="ATL1/ATL16-like"/>
</dbReference>
<feature type="transmembrane region" description="Helical" evidence="16">
    <location>
        <begin position="31"/>
        <end position="53"/>
    </location>
</feature>
<evidence type="ECO:0000256" key="10">
    <source>
        <dbReference type="ARBA" id="ARBA00022833"/>
    </source>
</evidence>
<dbReference type="Proteomes" id="UP001141552">
    <property type="component" value="Unassembled WGS sequence"/>
</dbReference>
<evidence type="ECO:0000256" key="13">
    <source>
        <dbReference type="ARBA" id="ARBA00024209"/>
    </source>
</evidence>
<evidence type="ECO:0000259" key="17">
    <source>
        <dbReference type="PROSITE" id="PS50089"/>
    </source>
</evidence>
<evidence type="ECO:0000256" key="11">
    <source>
        <dbReference type="ARBA" id="ARBA00022989"/>
    </source>
</evidence>
<protein>
    <recommendedName>
        <fullName evidence="4">RING-type E3 ubiquitin transferase</fullName>
        <ecNumber evidence="4">2.3.2.27</ecNumber>
    </recommendedName>
</protein>
<dbReference type="Pfam" id="PF13639">
    <property type="entry name" value="zf-RING_2"/>
    <property type="match status" value="1"/>
</dbReference>
<keyword evidence="8 14" id="KW-0863">Zinc-finger</keyword>
<dbReference type="AlphaFoldDB" id="A0A9Q0JCX8"/>
<evidence type="ECO:0000256" key="5">
    <source>
        <dbReference type="ARBA" id="ARBA00022679"/>
    </source>
</evidence>
<comment type="pathway">
    <text evidence="3">Protein modification; protein ubiquitination.</text>
</comment>
<dbReference type="GO" id="GO:0016567">
    <property type="term" value="P:protein ubiquitination"/>
    <property type="evidence" value="ECO:0007669"/>
    <property type="project" value="InterPro"/>
</dbReference>
<feature type="region of interest" description="Disordered" evidence="15">
    <location>
        <begin position="186"/>
        <end position="222"/>
    </location>
</feature>
<evidence type="ECO:0000256" key="14">
    <source>
        <dbReference type="PROSITE-ProRule" id="PRU00175"/>
    </source>
</evidence>
<evidence type="ECO:0000256" key="12">
    <source>
        <dbReference type="ARBA" id="ARBA00023136"/>
    </source>
</evidence>
<proteinExistence type="inferred from homology"/>
<keyword evidence="6 16" id="KW-0812">Transmembrane</keyword>
<evidence type="ECO:0000256" key="3">
    <source>
        <dbReference type="ARBA" id="ARBA00004906"/>
    </source>
</evidence>
<accession>A0A9Q0JCX8</accession>
<reference evidence="18" key="2">
    <citation type="journal article" date="2023" name="Plants (Basel)">
        <title>Annotation of the Turnera subulata (Passifloraceae) Draft Genome Reveals the S-Locus Evolved after the Divergence of Turneroideae from Passifloroideae in a Stepwise Manner.</title>
        <authorList>
            <person name="Henning P.M."/>
            <person name="Roalson E.H."/>
            <person name="Mir W."/>
            <person name="McCubbin A.G."/>
            <person name="Shore J.S."/>
        </authorList>
    </citation>
    <scope>NUCLEOTIDE SEQUENCE</scope>
    <source>
        <strain evidence="18">F60SS</strain>
    </source>
</reference>
<feature type="non-terminal residue" evidence="18">
    <location>
        <position position="247"/>
    </location>
</feature>
<evidence type="ECO:0000256" key="9">
    <source>
        <dbReference type="ARBA" id="ARBA00022786"/>
    </source>
</evidence>
<dbReference type="EC" id="2.3.2.27" evidence="4"/>
<dbReference type="PANTHER" id="PTHR46913:SF1">
    <property type="entry name" value="RING-H2 FINGER PROTEIN ATL16"/>
    <property type="match status" value="1"/>
</dbReference>
<dbReference type="GO" id="GO:0016020">
    <property type="term" value="C:membrane"/>
    <property type="evidence" value="ECO:0007669"/>
    <property type="project" value="UniProtKB-SubCell"/>
</dbReference>
<dbReference type="InterPro" id="IPR001841">
    <property type="entry name" value="Znf_RING"/>
</dbReference>
<dbReference type="GO" id="GO:0008270">
    <property type="term" value="F:zinc ion binding"/>
    <property type="evidence" value="ECO:0007669"/>
    <property type="project" value="UniProtKB-KW"/>
</dbReference>
<evidence type="ECO:0000256" key="2">
    <source>
        <dbReference type="ARBA" id="ARBA00004167"/>
    </source>
</evidence>
<dbReference type="Gene3D" id="3.30.40.10">
    <property type="entry name" value="Zinc/RING finger domain, C3HC4 (zinc finger)"/>
    <property type="match status" value="1"/>
</dbReference>
<gene>
    <name evidence="18" type="ORF">Tsubulata_026903</name>
</gene>
<keyword evidence="12 16" id="KW-0472">Membrane</keyword>
<evidence type="ECO:0000256" key="8">
    <source>
        <dbReference type="ARBA" id="ARBA00022771"/>
    </source>
</evidence>
<keyword evidence="5" id="KW-0808">Transferase</keyword>
<comment type="caution">
    <text evidence="18">The sequence shown here is derived from an EMBL/GenBank/DDBJ whole genome shotgun (WGS) entry which is preliminary data.</text>
</comment>
<evidence type="ECO:0000256" key="4">
    <source>
        <dbReference type="ARBA" id="ARBA00012483"/>
    </source>
</evidence>
<sequence length="247" mass="28056">MTRLLISEPSTSSVSRVAESESNEVKIYQSFMYSVPIFFIIIVAFLLYLFYLYHRRSRMDWGSLRVQASLEDNIDVSRAELGLKKELREMLPIIVYKESFSVNDTQCAVCLGDYQPEERLQQIPACGHTFHMECIDSWLANHITCPLCRLSLLPPAKVPSESQDDYRETVEESHAAVNSGETSVQLALDSCEESQHTLEPQLGSEESDTSQNNAQVEEKTLKSADRCAEIVNARNHTEELENNRDIS</sequence>
<keyword evidence="10" id="KW-0862">Zinc</keyword>
<keyword evidence="7" id="KW-0479">Metal-binding</keyword>
<dbReference type="OrthoDB" id="847845at2759"/>
<dbReference type="PANTHER" id="PTHR46913">
    <property type="entry name" value="RING-H2 FINGER PROTEIN ATL16"/>
    <property type="match status" value="1"/>
</dbReference>
<evidence type="ECO:0000313" key="18">
    <source>
        <dbReference type="EMBL" id="KAJ4838066.1"/>
    </source>
</evidence>
<dbReference type="FunFam" id="3.30.40.10:FF:000503">
    <property type="entry name" value="RING-H2 finger protein ATL7"/>
    <property type="match status" value="1"/>
</dbReference>
<evidence type="ECO:0000256" key="7">
    <source>
        <dbReference type="ARBA" id="ARBA00022723"/>
    </source>
</evidence>
<evidence type="ECO:0000256" key="6">
    <source>
        <dbReference type="ARBA" id="ARBA00022692"/>
    </source>
</evidence>
<comment type="catalytic activity">
    <reaction evidence="1">
        <text>S-ubiquitinyl-[E2 ubiquitin-conjugating enzyme]-L-cysteine + [acceptor protein]-L-lysine = [E2 ubiquitin-conjugating enzyme]-L-cysteine + N(6)-ubiquitinyl-[acceptor protein]-L-lysine.</text>
        <dbReference type="EC" id="2.3.2.27"/>
    </reaction>
</comment>
<dbReference type="SUPFAM" id="SSF57850">
    <property type="entry name" value="RING/U-box"/>
    <property type="match status" value="1"/>
</dbReference>
<dbReference type="CDD" id="cd16461">
    <property type="entry name" value="RING-H2_EL5-like"/>
    <property type="match status" value="1"/>
</dbReference>
<keyword evidence="9" id="KW-0833">Ubl conjugation pathway</keyword>
<evidence type="ECO:0000313" key="19">
    <source>
        <dbReference type="Proteomes" id="UP001141552"/>
    </source>
</evidence>